<evidence type="ECO:0000313" key="19">
    <source>
        <dbReference type="EMBL" id="SFF99231.1"/>
    </source>
</evidence>
<keyword evidence="11 14" id="KW-0482">Metalloprotease</keyword>
<dbReference type="Gene3D" id="3.10.580.10">
    <property type="entry name" value="CBS-domain"/>
    <property type="match status" value="1"/>
</dbReference>
<evidence type="ECO:0000256" key="1">
    <source>
        <dbReference type="ARBA" id="ARBA00004651"/>
    </source>
</evidence>
<evidence type="ECO:0000256" key="14">
    <source>
        <dbReference type="PIRNR" id="PIRNR006404"/>
    </source>
</evidence>
<dbReference type="InterPro" id="IPR008915">
    <property type="entry name" value="Peptidase_M50"/>
</dbReference>
<dbReference type="EMBL" id="FONR01000014">
    <property type="protein sequence ID" value="SFF99231.1"/>
    <property type="molecule type" value="Genomic_DNA"/>
</dbReference>
<dbReference type="OrthoDB" id="9781963at2"/>
<protein>
    <recommendedName>
        <fullName evidence="14">Zinc metalloprotease</fullName>
    </recommendedName>
</protein>
<evidence type="ECO:0000259" key="18">
    <source>
        <dbReference type="PROSITE" id="PS51371"/>
    </source>
</evidence>
<evidence type="ECO:0000256" key="8">
    <source>
        <dbReference type="ARBA" id="ARBA00022801"/>
    </source>
</evidence>
<gene>
    <name evidence="19" type="ORF">SAMN02787118_114222</name>
</gene>
<dbReference type="Proteomes" id="UP000181942">
    <property type="component" value="Unassembled WGS sequence"/>
</dbReference>
<evidence type="ECO:0000256" key="7">
    <source>
        <dbReference type="ARBA" id="ARBA00022737"/>
    </source>
</evidence>
<evidence type="ECO:0000256" key="3">
    <source>
        <dbReference type="ARBA" id="ARBA00022475"/>
    </source>
</evidence>
<keyword evidence="7" id="KW-0677">Repeat</keyword>
<keyword evidence="6 14" id="KW-0479">Metal-binding</keyword>
<name>A0A1I2ND13_9ACTN</name>
<dbReference type="InterPro" id="IPR046342">
    <property type="entry name" value="CBS_dom_sf"/>
</dbReference>
<feature type="binding site" evidence="16">
    <location>
        <position position="165"/>
    </location>
    <ligand>
        <name>Zn(2+)</name>
        <dbReference type="ChEBI" id="CHEBI:29105"/>
        <note>catalytic</note>
    </ligand>
</feature>
<evidence type="ECO:0000256" key="13">
    <source>
        <dbReference type="ARBA" id="ARBA00023136"/>
    </source>
</evidence>
<keyword evidence="3 14" id="KW-1003">Cell membrane</keyword>
<evidence type="ECO:0000313" key="20">
    <source>
        <dbReference type="Proteomes" id="UP000181942"/>
    </source>
</evidence>
<feature type="binding site" evidence="16">
    <location>
        <position position="71"/>
    </location>
    <ligand>
        <name>Zn(2+)</name>
        <dbReference type="ChEBI" id="CHEBI:29105"/>
        <note>catalytic</note>
    </ligand>
</feature>
<dbReference type="PIRSF" id="PIRSF006404">
    <property type="entry name" value="UCP006404_Pept_M50_CBS"/>
    <property type="match status" value="1"/>
</dbReference>
<feature type="transmembrane region" description="Helical" evidence="14">
    <location>
        <begin position="47"/>
        <end position="67"/>
    </location>
</feature>
<evidence type="ECO:0000256" key="6">
    <source>
        <dbReference type="ARBA" id="ARBA00022723"/>
    </source>
</evidence>
<comment type="cofactor">
    <cofactor evidence="14 16">
        <name>Zn(2+)</name>
        <dbReference type="ChEBI" id="CHEBI:29105"/>
    </cofactor>
    <text evidence="14 16">Binds 1 zinc ion per subunit.</text>
</comment>
<evidence type="ECO:0000256" key="11">
    <source>
        <dbReference type="ARBA" id="ARBA00023049"/>
    </source>
</evidence>
<feature type="domain" description="CBS" evidence="18">
    <location>
        <begin position="314"/>
        <end position="371"/>
    </location>
</feature>
<feature type="transmembrane region" description="Helical" evidence="14">
    <location>
        <begin position="136"/>
        <end position="159"/>
    </location>
</feature>
<keyword evidence="12 17" id="KW-0129">CBS domain</keyword>
<dbReference type="RefSeq" id="WP_075030846.1">
    <property type="nucleotide sequence ID" value="NZ_FONR01000014.1"/>
</dbReference>
<accession>A0A1I2ND13</accession>
<dbReference type="PANTHER" id="PTHR39188">
    <property type="entry name" value="MEMBRANE-ASSOCIATED ZINC METALLOPROTEASE M50B"/>
    <property type="match status" value="1"/>
</dbReference>
<evidence type="ECO:0000256" key="10">
    <source>
        <dbReference type="ARBA" id="ARBA00022989"/>
    </source>
</evidence>
<feature type="transmembrane region" description="Helical" evidence="14">
    <location>
        <begin position="213"/>
        <end position="230"/>
    </location>
</feature>
<comment type="subcellular location">
    <subcellularLocation>
        <location evidence="1 14">Cell membrane</location>
        <topology evidence="1 14">Multi-pass membrane protein</topology>
    </subcellularLocation>
</comment>
<dbReference type="GO" id="GO:0005886">
    <property type="term" value="C:plasma membrane"/>
    <property type="evidence" value="ECO:0007669"/>
    <property type="project" value="UniProtKB-SubCell"/>
</dbReference>
<evidence type="ECO:0000256" key="17">
    <source>
        <dbReference type="PROSITE-ProRule" id="PRU00703"/>
    </source>
</evidence>
<keyword evidence="10 14" id="KW-1133">Transmembrane helix</keyword>
<dbReference type="SUPFAM" id="SSF54631">
    <property type="entry name" value="CBS-domain pair"/>
    <property type="match status" value="1"/>
</dbReference>
<keyword evidence="9 14" id="KW-0862">Zinc</keyword>
<feature type="binding site" evidence="16">
    <location>
        <position position="67"/>
    </location>
    <ligand>
        <name>Zn(2+)</name>
        <dbReference type="ChEBI" id="CHEBI:29105"/>
        <note>catalytic</note>
    </ligand>
</feature>
<evidence type="ECO:0000256" key="9">
    <source>
        <dbReference type="ARBA" id="ARBA00022833"/>
    </source>
</evidence>
<evidence type="ECO:0000256" key="15">
    <source>
        <dbReference type="PIRSR" id="PIRSR006404-1"/>
    </source>
</evidence>
<keyword evidence="4 14" id="KW-0645">Protease</keyword>
<dbReference type="GO" id="GO:0046872">
    <property type="term" value="F:metal ion binding"/>
    <property type="evidence" value="ECO:0007669"/>
    <property type="project" value="UniProtKB-UniRule"/>
</dbReference>
<dbReference type="PROSITE" id="PS51371">
    <property type="entry name" value="CBS"/>
    <property type="match status" value="1"/>
</dbReference>
<evidence type="ECO:0000256" key="2">
    <source>
        <dbReference type="ARBA" id="ARBA00007931"/>
    </source>
</evidence>
<feature type="active site" evidence="15">
    <location>
        <position position="68"/>
    </location>
</feature>
<dbReference type="PANTHER" id="PTHR39188:SF3">
    <property type="entry name" value="STAGE IV SPORULATION PROTEIN FB"/>
    <property type="match status" value="1"/>
</dbReference>
<proteinExistence type="inferred from homology"/>
<dbReference type="GO" id="GO:0006508">
    <property type="term" value="P:proteolysis"/>
    <property type="evidence" value="ECO:0007669"/>
    <property type="project" value="UniProtKB-KW"/>
</dbReference>
<dbReference type="GO" id="GO:0008237">
    <property type="term" value="F:metallopeptidase activity"/>
    <property type="evidence" value="ECO:0007669"/>
    <property type="project" value="UniProtKB-UniRule"/>
</dbReference>
<dbReference type="AlphaFoldDB" id="A0A1I2ND13"/>
<keyword evidence="5 14" id="KW-0812">Transmembrane</keyword>
<evidence type="ECO:0000256" key="4">
    <source>
        <dbReference type="ARBA" id="ARBA00022670"/>
    </source>
</evidence>
<dbReference type="InterPro" id="IPR000644">
    <property type="entry name" value="CBS_dom"/>
</dbReference>
<keyword evidence="13 14" id="KW-0472">Membrane</keyword>
<evidence type="ECO:0000256" key="5">
    <source>
        <dbReference type="ARBA" id="ARBA00022692"/>
    </source>
</evidence>
<feature type="transmembrane region" description="Helical" evidence="14">
    <location>
        <begin position="104"/>
        <end position="130"/>
    </location>
</feature>
<evidence type="ECO:0000256" key="12">
    <source>
        <dbReference type="ARBA" id="ARBA00023122"/>
    </source>
</evidence>
<organism evidence="19 20">
    <name type="scientific">Streptomyces mirabilis</name>
    <dbReference type="NCBI Taxonomy" id="68239"/>
    <lineage>
        <taxon>Bacteria</taxon>
        <taxon>Bacillati</taxon>
        <taxon>Actinomycetota</taxon>
        <taxon>Actinomycetes</taxon>
        <taxon>Kitasatosporales</taxon>
        <taxon>Streptomycetaceae</taxon>
        <taxon>Streptomyces</taxon>
    </lineage>
</organism>
<reference evidence="19 20" key="1">
    <citation type="submission" date="2016-10" db="EMBL/GenBank/DDBJ databases">
        <authorList>
            <person name="de Groot N.N."/>
        </authorList>
    </citation>
    <scope>NUCLEOTIDE SEQUENCE [LARGE SCALE GENOMIC DNA]</scope>
    <source>
        <strain evidence="19 20">OK461</strain>
    </source>
</reference>
<feature type="transmembrane region" description="Helical" evidence="14">
    <location>
        <begin position="21"/>
        <end position="41"/>
    </location>
</feature>
<sequence>MKGSFQIGRVFGVPLRMHWSVPLLVVLIAYGLGHDTLPMWLPGRSAPVYTFMSLAGAVLLVASLLLHEAAHAATARRNDVPVEDVTLWAMGGMTRTGKPSTAPVALAVAASGPVTSLLIGGVALAAGAGLHSVSGWAVPAALLVWLGWANLLLGALNLLPAVPLDGGRVLHATLWWRTGERDRAELAADRGGQVVGMLLMAVGWLALLRGATGGLWLAFIGLFIAVTAGAERQRAVLTTALRGMRVAEAMSSPVTTASDWLTVDRFIDEVAVRARHSAIPLLDLDARPTGIVQMRAIATVPTDSRATVRVRDVATPLSQLTLAAPDELLNDVLERVHTQAGMRILVVDGGRLVGIVTPHDLMRLLQRHTLSDATRRSLGQLPG</sequence>
<dbReference type="InterPro" id="IPR016483">
    <property type="entry name" value="UCP006404_Pept_M50_CBS"/>
</dbReference>
<dbReference type="Pfam" id="PF00571">
    <property type="entry name" value="CBS"/>
    <property type="match status" value="1"/>
</dbReference>
<comment type="similarity">
    <text evidence="2 14">Belongs to the peptidase M50B family.</text>
</comment>
<keyword evidence="8 14" id="KW-0378">Hydrolase</keyword>
<dbReference type="Pfam" id="PF02163">
    <property type="entry name" value="Peptidase_M50"/>
    <property type="match status" value="2"/>
</dbReference>
<evidence type="ECO:0000256" key="16">
    <source>
        <dbReference type="PIRSR" id="PIRSR006404-2"/>
    </source>
</evidence>